<gene>
    <name evidence="1" type="ORF">LDC_0846</name>
</gene>
<reference evidence="1" key="2">
    <citation type="journal article" date="2011" name="Microb. Ecol.">
        <title>Taxonomic and Functional Metagenomic Profiling of the Microbial Community in the Anoxic Sediment of a Sub-saline Shallow Lake (Laguna de Carrizo, Central Spain).</title>
        <authorList>
            <person name="Ferrer M."/>
            <person name="Guazzaroni M.E."/>
            <person name="Richter M."/>
            <person name="Garcia-Salamanca A."/>
            <person name="Yarza P."/>
            <person name="Suarez-Suarez A."/>
            <person name="Solano J."/>
            <person name="Alcaide M."/>
            <person name="van Dillewijn P."/>
            <person name="Molina-Henares M.A."/>
            <person name="Lopez-Cortes N."/>
            <person name="Al-Ramahi Y."/>
            <person name="Guerrero C."/>
            <person name="Acosta A."/>
            <person name="de Eugenio L.I."/>
            <person name="Martinez V."/>
            <person name="Marques S."/>
            <person name="Rojo F."/>
            <person name="Santero E."/>
            <person name="Genilloud O."/>
            <person name="Perez-Perez J."/>
            <person name="Rossello-Mora R."/>
            <person name="Ramos J.L."/>
        </authorList>
    </citation>
    <scope>NUCLEOTIDE SEQUENCE</scope>
</reference>
<reference evidence="1" key="1">
    <citation type="submission" date="2010-07" db="EMBL/GenBank/DDBJ databases">
        <authorList>
            <consortium name="CONSOLIDER consortium CSD2007-00005"/>
            <person name="Guazzaroni M.-E."/>
            <person name="Richter M."/>
            <person name="Garcia-Salamanca A."/>
            <person name="Yarza P."/>
            <person name="Ferrer M."/>
        </authorList>
    </citation>
    <scope>NUCLEOTIDE SEQUENCE</scope>
</reference>
<organism evidence="1">
    <name type="scientific">sediment metagenome</name>
    <dbReference type="NCBI Taxonomy" id="749907"/>
    <lineage>
        <taxon>unclassified sequences</taxon>
        <taxon>metagenomes</taxon>
        <taxon>ecological metagenomes</taxon>
    </lineage>
</organism>
<comment type="caution">
    <text evidence="1">The sequence shown here is derived from an EMBL/GenBank/DDBJ whole genome shotgun (WGS) entry which is preliminary data.</text>
</comment>
<dbReference type="EMBL" id="ADZX01000355">
    <property type="protein sequence ID" value="EFK97122.1"/>
    <property type="molecule type" value="Genomic_DNA"/>
</dbReference>
<sequence length="104" mass="12505">MPRSEVEMYIPFFENTFVYSEEKILCEIWPSKEGMMFNFNDLTKEVQNEIITSLQETKKESQEDPRYRTISTLEILSVEISAIFPDSREFIYERLLLAHRDREN</sequence>
<name>D9PH47_9ZZZZ</name>
<evidence type="ECO:0000313" key="1">
    <source>
        <dbReference type="EMBL" id="EFK97122.1"/>
    </source>
</evidence>
<dbReference type="AlphaFoldDB" id="D9PH47"/>
<accession>D9PH47</accession>
<proteinExistence type="predicted"/>
<protein>
    <submittedName>
        <fullName evidence="1">Uncharacterized protein</fullName>
    </submittedName>
</protein>